<accession>A0ABR1Q548</accession>
<dbReference type="RefSeq" id="XP_066696995.1">
    <property type="nucleotide sequence ID" value="XM_066847504.1"/>
</dbReference>
<protein>
    <submittedName>
        <fullName evidence="3">Uncharacterized protein</fullName>
    </submittedName>
</protein>
<evidence type="ECO:0000313" key="3">
    <source>
        <dbReference type="EMBL" id="KAK7946961.1"/>
    </source>
</evidence>
<dbReference type="Pfam" id="PF11951">
    <property type="entry name" value="Fungal_trans_2"/>
    <property type="match status" value="1"/>
</dbReference>
<reference evidence="3 4" key="1">
    <citation type="submission" date="2023-01" db="EMBL/GenBank/DDBJ databases">
        <title>Analysis of 21 Apiospora genomes using comparative genomics revels a genus with tremendous synthesis potential of carbohydrate active enzymes and secondary metabolites.</title>
        <authorList>
            <person name="Sorensen T."/>
        </authorList>
    </citation>
    <scope>NUCLEOTIDE SEQUENCE [LARGE SCALE GENOMIC DNA]</scope>
    <source>
        <strain evidence="3 4">CBS 24483</strain>
    </source>
</reference>
<dbReference type="GeneID" id="92080566"/>
<dbReference type="PANTHER" id="PTHR37540">
    <property type="entry name" value="TRANSCRIPTION FACTOR (ACR-2), PUTATIVE-RELATED-RELATED"/>
    <property type="match status" value="1"/>
</dbReference>
<feature type="compositionally biased region" description="Basic residues" evidence="2">
    <location>
        <begin position="46"/>
        <end position="58"/>
    </location>
</feature>
<organism evidence="3 4">
    <name type="scientific">Apiospora aurea</name>
    <dbReference type="NCBI Taxonomy" id="335848"/>
    <lineage>
        <taxon>Eukaryota</taxon>
        <taxon>Fungi</taxon>
        <taxon>Dikarya</taxon>
        <taxon>Ascomycota</taxon>
        <taxon>Pezizomycotina</taxon>
        <taxon>Sordariomycetes</taxon>
        <taxon>Xylariomycetidae</taxon>
        <taxon>Amphisphaeriales</taxon>
        <taxon>Apiosporaceae</taxon>
        <taxon>Apiospora</taxon>
    </lineage>
</organism>
<feature type="region of interest" description="Disordered" evidence="2">
    <location>
        <begin position="361"/>
        <end position="382"/>
    </location>
</feature>
<dbReference type="PANTHER" id="PTHR37540:SF5">
    <property type="entry name" value="TRANSCRIPTION FACTOR DOMAIN-CONTAINING PROTEIN"/>
    <property type="match status" value="1"/>
</dbReference>
<feature type="region of interest" description="Disordered" evidence="2">
    <location>
        <begin position="35"/>
        <end position="62"/>
    </location>
</feature>
<evidence type="ECO:0000256" key="1">
    <source>
        <dbReference type="ARBA" id="ARBA00023242"/>
    </source>
</evidence>
<gene>
    <name evidence="3" type="ORF">PG986_011282</name>
</gene>
<keyword evidence="4" id="KW-1185">Reference proteome</keyword>
<dbReference type="Proteomes" id="UP001391051">
    <property type="component" value="Unassembled WGS sequence"/>
</dbReference>
<proteinExistence type="predicted"/>
<evidence type="ECO:0000313" key="4">
    <source>
        <dbReference type="Proteomes" id="UP001391051"/>
    </source>
</evidence>
<name>A0ABR1Q548_9PEZI</name>
<dbReference type="EMBL" id="JAQQWE010000007">
    <property type="protein sequence ID" value="KAK7946961.1"/>
    <property type="molecule type" value="Genomic_DNA"/>
</dbReference>
<comment type="caution">
    <text evidence="3">The sequence shown here is derived from an EMBL/GenBank/DDBJ whole genome shotgun (WGS) entry which is preliminary data.</text>
</comment>
<dbReference type="InterPro" id="IPR021858">
    <property type="entry name" value="Fun_TF"/>
</dbReference>
<evidence type="ECO:0000256" key="2">
    <source>
        <dbReference type="SAM" id="MobiDB-lite"/>
    </source>
</evidence>
<sequence>MHPSQPGPVEAVFELGAGTFPDVSSGSGTTLFHYSNGPAKVPTPWKRGRPRGGAKKTPRKDPAGFQFVNLTAGKSSAVVQKDVTRTSARTTKNAPNVSNTSNVLATANQSKPEAPRQVVSRLNLHQIQGVDPFGQAPITLGPYMLDLLRYYAETAWRNFYTLEDLAGKNPVSEFWMPRAFQDPALIHTFVGCSVAHAYGYHAIAFQNRGLRHLQDAISVVKRRLDIPAATFSSTTLAVIAAIAMLEKGAGRHENWAVHMQGLRDLVDHRGGREALASEPLILHKIYRADLFGCLDTGQRSWLSGPTTLPFDAQPAAPVGSEGFTDLFETTDICSPLRNCVRELETLVSFWPVPDTTRSGATLLPDDNGLADVTSRPGGVKPTAAQAKHTRDVLTEVQYALVSDAVLEHCRQDTYEGRLNSFCRVVLVVYSLTLLHEPTPYYTLGRRIGRVFRRAYSDAMLGPGPQSPIPKDFCIWALFLAAAAMEGTECDSNAWIQAMFAQLVMEEEEEFLGDDCARMKGRLRRYLWIPCLHDASFQRLWQGSFLVTEINTI</sequence>
<keyword evidence="1" id="KW-0539">Nucleus</keyword>